<feature type="transmembrane region" description="Helical" evidence="7">
    <location>
        <begin position="28"/>
        <end position="50"/>
    </location>
</feature>
<dbReference type="CDD" id="cd12797">
    <property type="entry name" value="M23_peptidase"/>
    <property type="match status" value="1"/>
</dbReference>
<feature type="domain" description="M23ase beta-sheet core" evidence="8">
    <location>
        <begin position="323"/>
        <end position="417"/>
    </location>
</feature>
<dbReference type="PANTHER" id="PTHR21666">
    <property type="entry name" value="PEPTIDASE-RELATED"/>
    <property type="match status" value="1"/>
</dbReference>
<dbReference type="Gene3D" id="2.70.70.10">
    <property type="entry name" value="Glucose Permease (Domain IIA)"/>
    <property type="match status" value="1"/>
</dbReference>
<evidence type="ECO:0000256" key="1">
    <source>
        <dbReference type="ARBA" id="ARBA00001947"/>
    </source>
</evidence>
<accession>A0A4Q7VYZ7</accession>
<evidence type="ECO:0000313" key="10">
    <source>
        <dbReference type="Proteomes" id="UP000293671"/>
    </source>
</evidence>
<keyword evidence="5" id="KW-0862">Zinc</keyword>
<evidence type="ECO:0000256" key="6">
    <source>
        <dbReference type="ARBA" id="ARBA00023049"/>
    </source>
</evidence>
<keyword evidence="10" id="KW-1185">Reference proteome</keyword>
<evidence type="ECO:0000256" key="2">
    <source>
        <dbReference type="ARBA" id="ARBA00022670"/>
    </source>
</evidence>
<dbReference type="Gene3D" id="3.10.450.350">
    <property type="match status" value="2"/>
</dbReference>
<keyword evidence="2" id="KW-0645">Protease</keyword>
<protein>
    <submittedName>
        <fullName evidence="9">Murein DD-endopeptidase MepM/ murein hydrolase activator NlpD</fullName>
    </submittedName>
</protein>
<keyword evidence="7" id="KW-0472">Membrane</keyword>
<comment type="cofactor">
    <cofactor evidence="1">
        <name>Zn(2+)</name>
        <dbReference type="ChEBI" id="CHEBI:29105"/>
    </cofactor>
</comment>
<evidence type="ECO:0000259" key="8">
    <source>
        <dbReference type="Pfam" id="PF01551"/>
    </source>
</evidence>
<dbReference type="RefSeq" id="WP_423213554.1">
    <property type="nucleotide sequence ID" value="NZ_SHKP01000004.1"/>
</dbReference>
<keyword evidence="7" id="KW-0812">Transmembrane</keyword>
<dbReference type="GO" id="GO:0046872">
    <property type="term" value="F:metal ion binding"/>
    <property type="evidence" value="ECO:0007669"/>
    <property type="project" value="UniProtKB-KW"/>
</dbReference>
<keyword evidence="7" id="KW-1133">Transmembrane helix</keyword>
<evidence type="ECO:0000313" key="9">
    <source>
        <dbReference type="EMBL" id="RZU02024.1"/>
    </source>
</evidence>
<proteinExistence type="predicted"/>
<dbReference type="SUPFAM" id="SSF51261">
    <property type="entry name" value="Duplicated hybrid motif"/>
    <property type="match status" value="1"/>
</dbReference>
<keyword evidence="6" id="KW-0482">Metalloprotease</keyword>
<evidence type="ECO:0000256" key="7">
    <source>
        <dbReference type="SAM" id="Phobius"/>
    </source>
</evidence>
<keyword evidence="3" id="KW-0479">Metal-binding</keyword>
<reference evidence="9 10" key="1">
    <citation type="submission" date="2019-02" db="EMBL/GenBank/DDBJ databases">
        <title>Genomic Encyclopedia of Type Strains, Phase IV (KMG-IV): sequencing the most valuable type-strain genomes for metagenomic binning, comparative biology and taxonomic classification.</title>
        <authorList>
            <person name="Goeker M."/>
        </authorList>
    </citation>
    <scope>NUCLEOTIDE SEQUENCE [LARGE SCALE GENOMIC DNA]</scope>
    <source>
        <strain evidence="9 10">DSM 19570</strain>
    </source>
</reference>
<dbReference type="InterPro" id="IPR016047">
    <property type="entry name" value="M23ase_b-sheet_dom"/>
</dbReference>
<dbReference type="InterPro" id="IPR050570">
    <property type="entry name" value="Cell_wall_metabolism_enzyme"/>
</dbReference>
<dbReference type="AlphaFoldDB" id="A0A4Q7VYZ7"/>
<dbReference type="InterPro" id="IPR011055">
    <property type="entry name" value="Dup_hybrid_motif"/>
</dbReference>
<dbReference type="Proteomes" id="UP000293671">
    <property type="component" value="Unassembled WGS sequence"/>
</dbReference>
<dbReference type="EMBL" id="SHKP01000004">
    <property type="protein sequence ID" value="RZU02024.1"/>
    <property type="molecule type" value="Genomic_DNA"/>
</dbReference>
<name>A0A4Q7VYZ7_9BURK</name>
<evidence type="ECO:0000256" key="5">
    <source>
        <dbReference type="ARBA" id="ARBA00022833"/>
    </source>
</evidence>
<dbReference type="Pfam" id="PF01551">
    <property type="entry name" value="Peptidase_M23"/>
    <property type="match status" value="1"/>
</dbReference>
<dbReference type="GO" id="GO:0006508">
    <property type="term" value="P:proteolysis"/>
    <property type="evidence" value="ECO:0007669"/>
    <property type="project" value="UniProtKB-KW"/>
</dbReference>
<gene>
    <name evidence="9" type="ORF">EV670_0042</name>
</gene>
<dbReference type="PANTHER" id="PTHR21666:SF288">
    <property type="entry name" value="CELL DIVISION PROTEIN YTFB"/>
    <property type="match status" value="1"/>
</dbReference>
<sequence>MPLSSLDQLVARAWRRTESVLQRHPRRLTAVVVAALTSAGVTAFAIAPLAPDAADLPRRLISESIAPAALDAQLKALEEFSPELYRSDLTRSSDTADALLRRLGIDDTEAAAFLRSDPTARTILEGRPGKMSKALTANGRLQELTVRAPAASAAQQGSHFTRISVRRAADGQFTALSEQVPLAAEVRLGSGTILSTLFAAADESRLPDGITSQLAELFSTDIDFRRELKRGDTFSVLYEALTADGEPITWGSSSSGRLLAAQFVNNGKRYDAVWFQEPGSKGGYFSLDGSSKSRAFLASPMAFSRVSSGFAMRFHPVLQSWRRHLGVDYPAPTGTPVRAVGDGIVTFSGWQNGYGNVVIVQHAGGRETRYAHLSRIDARRGARVDQGQSLGAVGATGWATGPHLHFEFLVNDRHVDPVTMARSSESVTVSTAARARFTETAQTASAQLAAAPAAIGARFE</sequence>
<evidence type="ECO:0000256" key="3">
    <source>
        <dbReference type="ARBA" id="ARBA00022723"/>
    </source>
</evidence>
<comment type="caution">
    <text evidence="9">The sequence shown here is derived from an EMBL/GenBank/DDBJ whole genome shotgun (WGS) entry which is preliminary data.</text>
</comment>
<dbReference type="GO" id="GO:0004222">
    <property type="term" value="F:metalloendopeptidase activity"/>
    <property type="evidence" value="ECO:0007669"/>
    <property type="project" value="TreeGrafter"/>
</dbReference>
<keyword evidence="4 9" id="KW-0378">Hydrolase</keyword>
<organism evidence="9 10">
    <name type="scientific">Rivibacter subsaxonicus</name>
    <dbReference type="NCBI Taxonomy" id="457575"/>
    <lineage>
        <taxon>Bacteria</taxon>
        <taxon>Pseudomonadati</taxon>
        <taxon>Pseudomonadota</taxon>
        <taxon>Betaproteobacteria</taxon>
        <taxon>Burkholderiales</taxon>
        <taxon>Rivibacter</taxon>
    </lineage>
</organism>
<evidence type="ECO:0000256" key="4">
    <source>
        <dbReference type="ARBA" id="ARBA00022801"/>
    </source>
</evidence>